<feature type="coiled-coil region" evidence="1">
    <location>
        <begin position="34"/>
        <end position="61"/>
    </location>
</feature>
<keyword evidence="2" id="KW-0812">Transmembrane</keyword>
<dbReference type="STRING" id="332977.SAMN05421740_105253"/>
<keyword evidence="2" id="KW-1133">Transmembrane helix</keyword>
<accession>A0A1H7QBN9</accession>
<reference evidence="4" key="1">
    <citation type="submission" date="2016-10" db="EMBL/GenBank/DDBJ databases">
        <authorList>
            <person name="Varghese N."/>
            <person name="Submissions S."/>
        </authorList>
    </citation>
    <scope>NUCLEOTIDE SEQUENCE [LARGE SCALE GENOMIC DNA]</scope>
    <source>
        <strain evidence="4">Jip14</strain>
    </source>
</reference>
<protein>
    <submittedName>
        <fullName evidence="3">Uncharacterized protein</fullName>
    </submittedName>
</protein>
<organism evidence="3 4">
    <name type="scientific">Parapedobacter koreensis</name>
    <dbReference type="NCBI Taxonomy" id="332977"/>
    <lineage>
        <taxon>Bacteria</taxon>
        <taxon>Pseudomonadati</taxon>
        <taxon>Bacteroidota</taxon>
        <taxon>Sphingobacteriia</taxon>
        <taxon>Sphingobacteriales</taxon>
        <taxon>Sphingobacteriaceae</taxon>
        <taxon>Parapedobacter</taxon>
    </lineage>
</organism>
<dbReference type="AlphaFoldDB" id="A0A1H7QBN9"/>
<keyword evidence="4" id="KW-1185">Reference proteome</keyword>
<feature type="transmembrane region" description="Helical" evidence="2">
    <location>
        <begin position="6"/>
        <end position="28"/>
    </location>
</feature>
<evidence type="ECO:0000313" key="3">
    <source>
        <dbReference type="EMBL" id="SEL44697.1"/>
    </source>
</evidence>
<gene>
    <name evidence="3" type="ORF">SAMN05421740_105253</name>
</gene>
<sequence>MNLTDVLIFLGVGIVVFLIFREIVMWYWKINEIVSNQRVTNELLEEQNELLEANNEILSQFVEDFMKK</sequence>
<proteinExistence type="predicted"/>
<dbReference type="EMBL" id="FNZR01000005">
    <property type="protein sequence ID" value="SEL44697.1"/>
    <property type="molecule type" value="Genomic_DNA"/>
</dbReference>
<dbReference type="Proteomes" id="UP000198916">
    <property type="component" value="Unassembled WGS sequence"/>
</dbReference>
<evidence type="ECO:0000313" key="4">
    <source>
        <dbReference type="Proteomes" id="UP000198916"/>
    </source>
</evidence>
<dbReference type="RefSeq" id="WP_090606364.1">
    <property type="nucleotide sequence ID" value="NZ_FNZR01000005.1"/>
</dbReference>
<evidence type="ECO:0000256" key="1">
    <source>
        <dbReference type="SAM" id="Coils"/>
    </source>
</evidence>
<evidence type="ECO:0000256" key="2">
    <source>
        <dbReference type="SAM" id="Phobius"/>
    </source>
</evidence>
<keyword evidence="2" id="KW-0472">Membrane</keyword>
<name>A0A1H7QBN9_9SPHI</name>
<keyword evidence="1" id="KW-0175">Coiled coil</keyword>